<comment type="caution">
    <text evidence="1">The sequence shown here is derived from an EMBL/GenBank/DDBJ whole genome shotgun (WGS) entry which is preliminary data.</text>
</comment>
<dbReference type="EMBL" id="AFZD01000015">
    <property type="protein sequence ID" value="EHL12513.1"/>
    <property type="molecule type" value="Genomic_DNA"/>
</dbReference>
<evidence type="ECO:0008006" key="3">
    <source>
        <dbReference type="Google" id="ProtNLM"/>
    </source>
</evidence>
<accession>G9WTJ0</accession>
<evidence type="ECO:0000313" key="2">
    <source>
        <dbReference type="Proteomes" id="UP000003527"/>
    </source>
</evidence>
<gene>
    <name evidence="1" type="ORF">HMPREF9624_00224</name>
</gene>
<name>G9WTJ0_9FIRM</name>
<dbReference type="HOGENOM" id="CLU_2718402_0_0_9"/>
<evidence type="ECO:0000313" key="1">
    <source>
        <dbReference type="EMBL" id="EHL12513.1"/>
    </source>
</evidence>
<reference evidence="1 2" key="1">
    <citation type="submission" date="2011-08" db="EMBL/GenBank/DDBJ databases">
        <title>The Genome Sequence of Oribacterium sp. ACB7.</title>
        <authorList>
            <consortium name="The Broad Institute Genome Sequencing Platform"/>
            <person name="Earl A."/>
            <person name="Ward D."/>
            <person name="Feldgarden M."/>
            <person name="Gevers D."/>
            <person name="Sizova M."/>
            <person name="Hazen A."/>
            <person name="Epstein S."/>
            <person name="Young S.K."/>
            <person name="Zeng Q."/>
            <person name="Gargeya S."/>
            <person name="Fitzgerald M."/>
            <person name="Haas B."/>
            <person name="Abouelleil A."/>
            <person name="Alvarado L."/>
            <person name="Arachchi H.M."/>
            <person name="Berlin A."/>
            <person name="Brown A."/>
            <person name="Chapman S.B."/>
            <person name="Chen Z."/>
            <person name="Dunbar C."/>
            <person name="Freedman E."/>
            <person name="Gearin G."/>
            <person name="Gellesch M."/>
            <person name="Goldberg J."/>
            <person name="Griggs A."/>
            <person name="Gujja S."/>
            <person name="Heiman D."/>
            <person name="Howarth C."/>
            <person name="Larson L."/>
            <person name="Lui A."/>
            <person name="MacDonald P.J.P."/>
            <person name="Montmayeur A."/>
            <person name="Murphy C."/>
            <person name="Neiman D."/>
            <person name="Pearson M."/>
            <person name="Priest M."/>
            <person name="Roberts A."/>
            <person name="Saif S."/>
            <person name="Shea T."/>
            <person name="Shenoy N."/>
            <person name="Sisk P."/>
            <person name="Stolte C."/>
            <person name="Sykes S."/>
            <person name="Wortman J."/>
            <person name="Nusbaum C."/>
            <person name="Birren B."/>
        </authorList>
    </citation>
    <scope>NUCLEOTIDE SEQUENCE [LARGE SCALE GENOMIC DNA]</scope>
    <source>
        <strain evidence="1 2">ACB7</strain>
    </source>
</reference>
<sequence>MQYSIFEIAKALRLSPQEYQKKLDNNTLNLGQITIVSKCMGITPEQTAKMFFPRFMYRKSLIKRNGGALCHL</sequence>
<dbReference type="Proteomes" id="UP000003527">
    <property type="component" value="Unassembled WGS sequence"/>
</dbReference>
<protein>
    <recommendedName>
        <fullName evidence="3">HTH cro/C1-type domain-containing protein</fullName>
    </recommendedName>
</protein>
<dbReference type="AlphaFoldDB" id="G9WTJ0"/>
<organism evidence="1 2">
    <name type="scientific">Oribacterium asaccharolyticum ACB7</name>
    <dbReference type="NCBI Taxonomy" id="796944"/>
    <lineage>
        <taxon>Bacteria</taxon>
        <taxon>Bacillati</taxon>
        <taxon>Bacillota</taxon>
        <taxon>Clostridia</taxon>
        <taxon>Lachnospirales</taxon>
        <taxon>Lachnospiraceae</taxon>
        <taxon>Oribacterium</taxon>
    </lineage>
</organism>
<proteinExistence type="predicted"/>
<keyword evidence="2" id="KW-1185">Reference proteome</keyword>